<proteinExistence type="predicted"/>
<feature type="signal peptide" evidence="2">
    <location>
        <begin position="1"/>
        <end position="35"/>
    </location>
</feature>
<feature type="region of interest" description="Disordered" evidence="1">
    <location>
        <begin position="38"/>
        <end position="70"/>
    </location>
</feature>
<evidence type="ECO:0000313" key="4">
    <source>
        <dbReference type="Proteomes" id="UP000760480"/>
    </source>
</evidence>
<evidence type="ECO:0000256" key="1">
    <source>
        <dbReference type="SAM" id="MobiDB-lite"/>
    </source>
</evidence>
<dbReference type="RefSeq" id="WP_169247712.1">
    <property type="nucleotide sequence ID" value="NZ_SPMZ01000012.1"/>
</dbReference>
<dbReference type="Pfam" id="PF11218">
    <property type="entry name" value="DUF3011"/>
    <property type="match status" value="1"/>
</dbReference>
<accession>A0ABX1TJV6</accession>
<reference evidence="3 4" key="1">
    <citation type="submission" date="2019-03" db="EMBL/GenBank/DDBJ databases">
        <title>Metabolic reconstructions from genomes of highly enriched 'Candidatus Accumulibacter' and 'Candidatus Competibacter' bioreactor populations.</title>
        <authorList>
            <person name="Annavajhala M.K."/>
            <person name="Welles L."/>
            <person name="Abbas B."/>
            <person name="Sorokin D."/>
            <person name="Park H."/>
            <person name="Van Loosdrecht M."/>
            <person name="Chandran K."/>
        </authorList>
    </citation>
    <scope>NUCLEOTIDE SEQUENCE [LARGE SCALE GENOMIC DNA]</scope>
    <source>
        <strain evidence="3 4">SBR_G</strain>
    </source>
</reference>
<name>A0ABX1TJV6_9GAMM</name>
<evidence type="ECO:0000256" key="2">
    <source>
        <dbReference type="SAM" id="SignalP"/>
    </source>
</evidence>
<evidence type="ECO:0000313" key="3">
    <source>
        <dbReference type="EMBL" id="NMQ18453.1"/>
    </source>
</evidence>
<comment type="caution">
    <text evidence="3">The sequence shown here is derived from an EMBL/GenBank/DDBJ whole genome shotgun (WGS) entry which is preliminary data.</text>
</comment>
<feature type="chain" id="PRO_5047347408" evidence="2">
    <location>
        <begin position="36"/>
        <end position="232"/>
    </location>
</feature>
<dbReference type="EMBL" id="SPMZ01000012">
    <property type="protein sequence ID" value="NMQ18453.1"/>
    <property type="molecule type" value="Genomic_DNA"/>
</dbReference>
<sequence length="232" mass="26090">MNSMVLKPATHRTDTPHCRRAWPTLLIATFLLALAGPTPGDAQPYSGGRYNDDRRDDDERDHRRGGHGATVRCESDGNYRHCRADTRDGVQLSRQLSRSACRYNDTWGYDRRGIWVDRGCRGDFQLYTGSSGGDGNQRDKNNTAAIVGGAIALGILGAVLAERGNQDDPDHSYQTLRCESDGDYQHCRADTRNGVQLYRQLSRSACRYNDTWGYDRRGIWVDHGCRAEFTLN</sequence>
<protein>
    <submittedName>
        <fullName evidence="3">DUF3011 domain-containing protein</fullName>
    </submittedName>
</protein>
<dbReference type="Proteomes" id="UP000760480">
    <property type="component" value="Unassembled WGS sequence"/>
</dbReference>
<gene>
    <name evidence="3" type="ORF">E4P82_04130</name>
</gene>
<keyword evidence="4" id="KW-1185">Reference proteome</keyword>
<organism evidence="3 4">
    <name type="scientific">Candidatus Competibacter phosphatis</name>
    <dbReference type="NCBI Taxonomy" id="221280"/>
    <lineage>
        <taxon>Bacteria</taxon>
        <taxon>Pseudomonadati</taxon>
        <taxon>Pseudomonadota</taxon>
        <taxon>Gammaproteobacteria</taxon>
        <taxon>Candidatus Competibacteraceae</taxon>
        <taxon>Candidatus Competibacter</taxon>
    </lineage>
</organism>
<dbReference type="InterPro" id="IPR021381">
    <property type="entry name" value="DUF3011"/>
</dbReference>
<keyword evidence="2" id="KW-0732">Signal</keyword>